<protein>
    <submittedName>
        <fullName evidence="2">Uncharacterized protein</fullName>
    </submittedName>
</protein>
<name>A0ABD1HVS9_SALDI</name>
<feature type="region of interest" description="Disordered" evidence="1">
    <location>
        <begin position="217"/>
        <end position="250"/>
    </location>
</feature>
<feature type="compositionally biased region" description="Polar residues" evidence="1">
    <location>
        <begin position="111"/>
        <end position="121"/>
    </location>
</feature>
<evidence type="ECO:0000313" key="2">
    <source>
        <dbReference type="EMBL" id="KAL1559151.1"/>
    </source>
</evidence>
<evidence type="ECO:0000256" key="1">
    <source>
        <dbReference type="SAM" id="MobiDB-lite"/>
    </source>
</evidence>
<sequence length="250" mass="27667">MSQPWILHRISGVNGGFLRKGGREAMEVIEEFAANGRGWSKERHNMKRVATIENKEEIDLAKELAALRVRMDKMDNTHRDEATPPTSVISLAPKDAPPTIGDVNYVQNSGGSNRTFNNYRPNQGGGFNVSKGGVVEPPKKDEKERYEQGIQKILEAMQEERKANDTKIGVVEARLNNLEGGLNTIVTTVIAIKIQMDQIQKQAEEKRAKAADRVAELNKKWVAKKSNDEASTSGMKNEDSGHSSGLLDKS</sequence>
<accession>A0ABD1HVS9</accession>
<organism evidence="2 3">
    <name type="scientific">Salvia divinorum</name>
    <name type="common">Maria pastora</name>
    <name type="synonym">Diviner's sage</name>
    <dbReference type="NCBI Taxonomy" id="28513"/>
    <lineage>
        <taxon>Eukaryota</taxon>
        <taxon>Viridiplantae</taxon>
        <taxon>Streptophyta</taxon>
        <taxon>Embryophyta</taxon>
        <taxon>Tracheophyta</taxon>
        <taxon>Spermatophyta</taxon>
        <taxon>Magnoliopsida</taxon>
        <taxon>eudicotyledons</taxon>
        <taxon>Gunneridae</taxon>
        <taxon>Pentapetalae</taxon>
        <taxon>asterids</taxon>
        <taxon>lamiids</taxon>
        <taxon>Lamiales</taxon>
        <taxon>Lamiaceae</taxon>
        <taxon>Nepetoideae</taxon>
        <taxon>Mentheae</taxon>
        <taxon>Salviinae</taxon>
        <taxon>Salvia</taxon>
        <taxon>Salvia subgen. Calosphace</taxon>
    </lineage>
</organism>
<feature type="region of interest" description="Disordered" evidence="1">
    <location>
        <begin position="111"/>
        <end position="143"/>
    </location>
</feature>
<proteinExistence type="predicted"/>
<dbReference type="AlphaFoldDB" id="A0ABD1HVS9"/>
<dbReference type="EMBL" id="JBEAFC010000004">
    <property type="protein sequence ID" value="KAL1559151.1"/>
    <property type="molecule type" value="Genomic_DNA"/>
</dbReference>
<keyword evidence="3" id="KW-1185">Reference proteome</keyword>
<reference evidence="2 3" key="1">
    <citation type="submission" date="2024-06" db="EMBL/GenBank/DDBJ databases">
        <title>A chromosome level genome sequence of Diviner's sage (Salvia divinorum).</title>
        <authorList>
            <person name="Ford S.A."/>
            <person name="Ro D.-K."/>
            <person name="Ness R.W."/>
            <person name="Phillips M.A."/>
        </authorList>
    </citation>
    <scope>NUCLEOTIDE SEQUENCE [LARGE SCALE GENOMIC DNA]</scope>
    <source>
        <strain evidence="2">SAF-2024a</strain>
        <tissue evidence="2">Leaf</tissue>
    </source>
</reference>
<gene>
    <name evidence="2" type="ORF">AAHA92_09525</name>
</gene>
<comment type="caution">
    <text evidence="2">The sequence shown here is derived from an EMBL/GenBank/DDBJ whole genome shotgun (WGS) entry which is preliminary data.</text>
</comment>
<evidence type="ECO:0000313" key="3">
    <source>
        <dbReference type="Proteomes" id="UP001567538"/>
    </source>
</evidence>
<dbReference type="Proteomes" id="UP001567538">
    <property type="component" value="Unassembled WGS sequence"/>
</dbReference>